<dbReference type="InterPro" id="IPR011990">
    <property type="entry name" value="TPR-like_helical_dom_sf"/>
</dbReference>
<keyword evidence="3" id="KW-1133">Transmembrane helix</keyword>
<dbReference type="InterPro" id="IPR000792">
    <property type="entry name" value="Tscrpt_reg_LuxR_C"/>
</dbReference>
<feature type="repeat" description="TPR" evidence="1">
    <location>
        <begin position="101"/>
        <end position="134"/>
    </location>
</feature>
<dbReference type="InterPro" id="IPR036388">
    <property type="entry name" value="WH-like_DNA-bd_sf"/>
</dbReference>
<dbReference type="SMART" id="SM00421">
    <property type="entry name" value="HTH_LUXR"/>
    <property type="match status" value="1"/>
</dbReference>
<dbReference type="InterPro" id="IPR016032">
    <property type="entry name" value="Sig_transdc_resp-reg_C-effctor"/>
</dbReference>
<keyword evidence="2" id="KW-0175">Coiled coil</keyword>
<feature type="coiled-coil region" evidence="2">
    <location>
        <begin position="401"/>
        <end position="466"/>
    </location>
</feature>
<evidence type="ECO:0000313" key="7">
    <source>
        <dbReference type="Proteomes" id="UP001501126"/>
    </source>
</evidence>
<dbReference type="RefSeq" id="WP_343790042.1">
    <property type="nucleotide sequence ID" value="NZ_BAAAFH010000022.1"/>
</dbReference>
<dbReference type="SUPFAM" id="SSF48452">
    <property type="entry name" value="TPR-like"/>
    <property type="match status" value="1"/>
</dbReference>
<dbReference type="Proteomes" id="UP001501126">
    <property type="component" value="Unassembled WGS sequence"/>
</dbReference>
<keyword evidence="3" id="KW-0812">Transmembrane</keyword>
<organism evidence="6 7">
    <name type="scientific">Wandonia haliotis</name>
    <dbReference type="NCBI Taxonomy" id="574963"/>
    <lineage>
        <taxon>Bacteria</taxon>
        <taxon>Pseudomonadati</taxon>
        <taxon>Bacteroidota</taxon>
        <taxon>Flavobacteriia</taxon>
        <taxon>Flavobacteriales</taxon>
        <taxon>Crocinitomicaceae</taxon>
        <taxon>Wandonia</taxon>
    </lineage>
</organism>
<proteinExistence type="predicted"/>
<comment type="caution">
    <text evidence="6">The sequence shown here is derived from an EMBL/GenBank/DDBJ whole genome shotgun (WGS) entry which is preliminary data.</text>
</comment>
<reference evidence="6 7" key="1">
    <citation type="journal article" date="2019" name="Int. J. Syst. Evol. Microbiol.">
        <title>The Global Catalogue of Microorganisms (GCM) 10K type strain sequencing project: providing services to taxonomists for standard genome sequencing and annotation.</title>
        <authorList>
            <consortium name="The Broad Institute Genomics Platform"/>
            <consortium name="The Broad Institute Genome Sequencing Center for Infectious Disease"/>
            <person name="Wu L."/>
            <person name="Ma J."/>
        </authorList>
    </citation>
    <scope>NUCLEOTIDE SEQUENCE [LARGE SCALE GENOMIC DNA]</scope>
    <source>
        <strain evidence="6 7">JCM 16083</strain>
    </source>
</reference>
<dbReference type="EMBL" id="BAAAFH010000022">
    <property type="protein sequence ID" value="GAA0876686.1"/>
    <property type="molecule type" value="Genomic_DNA"/>
</dbReference>
<name>A0ABN1MTS6_9FLAO</name>
<evidence type="ECO:0000313" key="6">
    <source>
        <dbReference type="EMBL" id="GAA0876686.1"/>
    </source>
</evidence>
<dbReference type="PROSITE" id="PS50005">
    <property type="entry name" value="TPR"/>
    <property type="match status" value="1"/>
</dbReference>
<keyword evidence="4" id="KW-0732">Signal</keyword>
<evidence type="ECO:0000256" key="2">
    <source>
        <dbReference type="SAM" id="Coils"/>
    </source>
</evidence>
<accession>A0ABN1MTS6</accession>
<feature type="chain" id="PRO_5045036749" description="HTH luxR-type domain-containing protein" evidence="4">
    <location>
        <begin position="35"/>
        <end position="560"/>
    </location>
</feature>
<evidence type="ECO:0000256" key="1">
    <source>
        <dbReference type="PROSITE-ProRule" id="PRU00339"/>
    </source>
</evidence>
<sequence>MSKLFIVKGFPDKMLVLRSFFILSFICSFTGAYATVNDTVFTENSAIKLYDYWLVSNSSSANDMAANIIRVNHFDNDSSLINFITYTSERVSEQDGIYGLANYYYQVGNTFFRKGKFFESIESFLRSKSIIEENNLQEMGVYSELCDKLGHIFYFFGDYEKARDFLLIWHKHPVKLSDKPQNVYNTMGLVYAGLMEYDSSNYYYNIGIDKAVTLDSKVWVGLISGNIAANYKQMGLLEKALELFYVDYEYSLESGNYISAANVQVSIARYNIDLENWEEVKRCLDEAKDLFIKANEKLPYTYYIVRSMYHASEGVCKQSLNDYQQAMRIKDEMQRDWDDARLKSVELRLFAEKKEAEISFLKEESERESRLVWFVIVTSIVVLLFLTVLIRQEQLKRRKDRSILEYKAKLANEELENARESINQLLRSINDKNRFIRDLSSEVEKLNEKNEDEELKQEKLELLEKLQDYTLLTEEDWIGFRKIFEKLHPRFFDTLLKNFPTLTNAEMRMACLIRLNLSNAEMASTLGISPDSVRKTNLRLRKKMEINSQDELIDYVFSIE</sequence>
<evidence type="ECO:0000259" key="5">
    <source>
        <dbReference type="SMART" id="SM00421"/>
    </source>
</evidence>
<keyword evidence="3" id="KW-0472">Membrane</keyword>
<feature type="signal peptide" evidence="4">
    <location>
        <begin position="1"/>
        <end position="34"/>
    </location>
</feature>
<gene>
    <name evidence="6" type="ORF">GCM10009118_30960</name>
</gene>
<evidence type="ECO:0000256" key="3">
    <source>
        <dbReference type="SAM" id="Phobius"/>
    </source>
</evidence>
<feature type="domain" description="HTH luxR-type" evidence="5">
    <location>
        <begin position="499"/>
        <end position="556"/>
    </location>
</feature>
<dbReference type="SUPFAM" id="SSF46894">
    <property type="entry name" value="C-terminal effector domain of the bipartite response regulators"/>
    <property type="match status" value="1"/>
</dbReference>
<protein>
    <recommendedName>
        <fullName evidence="5">HTH luxR-type domain-containing protein</fullName>
    </recommendedName>
</protein>
<dbReference type="Gene3D" id="1.25.40.10">
    <property type="entry name" value="Tetratricopeptide repeat domain"/>
    <property type="match status" value="2"/>
</dbReference>
<keyword evidence="7" id="KW-1185">Reference proteome</keyword>
<dbReference type="InterPro" id="IPR019734">
    <property type="entry name" value="TPR_rpt"/>
</dbReference>
<keyword evidence="1" id="KW-0802">TPR repeat</keyword>
<evidence type="ECO:0000256" key="4">
    <source>
        <dbReference type="SAM" id="SignalP"/>
    </source>
</evidence>
<feature type="transmembrane region" description="Helical" evidence="3">
    <location>
        <begin position="371"/>
        <end position="390"/>
    </location>
</feature>
<dbReference type="Gene3D" id="1.10.10.10">
    <property type="entry name" value="Winged helix-like DNA-binding domain superfamily/Winged helix DNA-binding domain"/>
    <property type="match status" value="1"/>
</dbReference>